<accession>A0A392SUY2</accession>
<organism evidence="2 3">
    <name type="scientific">Trifolium medium</name>
    <dbReference type="NCBI Taxonomy" id="97028"/>
    <lineage>
        <taxon>Eukaryota</taxon>
        <taxon>Viridiplantae</taxon>
        <taxon>Streptophyta</taxon>
        <taxon>Embryophyta</taxon>
        <taxon>Tracheophyta</taxon>
        <taxon>Spermatophyta</taxon>
        <taxon>Magnoliopsida</taxon>
        <taxon>eudicotyledons</taxon>
        <taxon>Gunneridae</taxon>
        <taxon>Pentapetalae</taxon>
        <taxon>rosids</taxon>
        <taxon>fabids</taxon>
        <taxon>Fabales</taxon>
        <taxon>Fabaceae</taxon>
        <taxon>Papilionoideae</taxon>
        <taxon>50 kb inversion clade</taxon>
        <taxon>NPAAA clade</taxon>
        <taxon>Hologalegina</taxon>
        <taxon>IRL clade</taxon>
        <taxon>Trifolieae</taxon>
        <taxon>Trifolium</taxon>
    </lineage>
</organism>
<keyword evidence="3" id="KW-1185">Reference proteome</keyword>
<feature type="region of interest" description="Disordered" evidence="1">
    <location>
        <begin position="34"/>
        <end position="58"/>
    </location>
</feature>
<name>A0A392SUY2_9FABA</name>
<feature type="non-terminal residue" evidence="2">
    <location>
        <position position="79"/>
    </location>
</feature>
<protein>
    <submittedName>
        <fullName evidence="2">Uncharacterized protein</fullName>
    </submittedName>
</protein>
<sequence length="79" mass="8749">QGVQEVDGDGDEFQDPVKALTGVWLYKWKVDRVTSDTEIDDDEDGNDDEDGDDLEDEINRFDGGVHMTHGVPNVGAQVQ</sequence>
<proteinExistence type="predicted"/>
<dbReference type="Proteomes" id="UP000265520">
    <property type="component" value="Unassembled WGS sequence"/>
</dbReference>
<reference evidence="2 3" key="1">
    <citation type="journal article" date="2018" name="Front. Plant Sci.">
        <title>Red Clover (Trifolium pratense) and Zigzag Clover (T. medium) - A Picture of Genomic Similarities and Differences.</title>
        <authorList>
            <person name="Dluhosova J."/>
            <person name="Istvanek J."/>
            <person name="Nedelnik J."/>
            <person name="Repkova J."/>
        </authorList>
    </citation>
    <scope>NUCLEOTIDE SEQUENCE [LARGE SCALE GENOMIC DNA]</scope>
    <source>
        <strain evidence="3">cv. 10/8</strain>
        <tissue evidence="2">Leaf</tissue>
    </source>
</reference>
<evidence type="ECO:0000313" key="3">
    <source>
        <dbReference type="Proteomes" id="UP000265520"/>
    </source>
</evidence>
<feature type="compositionally biased region" description="Acidic residues" evidence="1">
    <location>
        <begin position="37"/>
        <end position="56"/>
    </location>
</feature>
<dbReference type="AlphaFoldDB" id="A0A392SUY2"/>
<evidence type="ECO:0000256" key="1">
    <source>
        <dbReference type="SAM" id="MobiDB-lite"/>
    </source>
</evidence>
<evidence type="ECO:0000313" key="2">
    <source>
        <dbReference type="EMBL" id="MCI52459.1"/>
    </source>
</evidence>
<feature type="non-terminal residue" evidence="2">
    <location>
        <position position="1"/>
    </location>
</feature>
<dbReference type="EMBL" id="LXQA010447599">
    <property type="protein sequence ID" value="MCI52459.1"/>
    <property type="molecule type" value="Genomic_DNA"/>
</dbReference>
<comment type="caution">
    <text evidence="2">The sequence shown here is derived from an EMBL/GenBank/DDBJ whole genome shotgun (WGS) entry which is preliminary data.</text>
</comment>